<protein>
    <submittedName>
        <fullName evidence="1">Uncharacterized protein</fullName>
    </submittedName>
</protein>
<proteinExistence type="predicted"/>
<dbReference type="Proteomes" id="UP000653275">
    <property type="component" value="Unassembled WGS sequence"/>
</dbReference>
<evidence type="ECO:0000313" key="1">
    <source>
        <dbReference type="EMBL" id="MBL5935444.1"/>
    </source>
</evidence>
<dbReference type="AlphaFoldDB" id="A0AAP2F1J3"/>
<evidence type="ECO:0000313" key="2">
    <source>
        <dbReference type="Proteomes" id="UP000653275"/>
    </source>
</evidence>
<gene>
    <name evidence="1" type="ORF">I7V27_13450</name>
</gene>
<dbReference type="RefSeq" id="WP_202665946.1">
    <property type="nucleotide sequence ID" value="NZ_JAENMR010000006.1"/>
</dbReference>
<dbReference type="EMBL" id="JAENMS010000006">
    <property type="protein sequence ID" value="MBL5935444.1"/>
    <property type="molecule type" value="Genomic_DNA"/>
</dbReference>
<organism evidence="1 2">
    <name type="scientific">Lelliottia amnigena</name>
    <name type="common">Enterobacter amnigenus</name>
    <dbReference type="NCBI Taxonomy" id="61646"/>
    <lineage>
        <taxon>Bacteria</taxon>
        <taxon>Pseudomonadati</taxon>
        <taxon>Pseudomonadota</taxon>
        <taxon>Gammaproteobacteria</taxon>
        <taxon>Enterobacterales</taxon>
        <taxon>Enterobacteriaceae</taxon>
        <taxon>Lelliottia</taxon>
    </lineage>
</organism>
<accession>A0AAP2F1J3</accession>
<sequence>MARVAVFDLHNAVLTHLKGVSWQRDVGAYPELKTALVTPALYFAINAWSRADAGTDQLHVDTDCSVYLAVNRSLEIAGNMSPELYARDLADELTCLVDAQTFGLNIEPSVFVSAEVDEFDTEMDDYHLWRIDFSVQLPVGVDPHDIARAPLKQLWLGKAPDIGRGHEEDYLALLPEVRRE</sequence>
<comment type="caution">
    <text evidence="1">The sequence shown here is derived from an EMBL/GenBank/DDBJ whole genome shotgun (WGS) entry which is preliminary data.</text>
</comment>
<reference evidence="1" key="1">
    <citation type="submission" date="2020-12" db="EMBL/GenBank/DDBJ databases">
        <title>Draft genome sequence of Enterobacter spp., Lelliottia spp. and Serratia spp. isolated from drinking water reservoirs and lakes.</title>
        <authorList>
            <person name="Reitter C."/>
            <person name="Neuhaus K."/>
            <person name="Huegler M."/>
        </authorList>
    </citation>
    <scope>NUCLEOTIDE SEQUENCE</scope>
    <source>
        <strain evidence="1">TZW15</strain>
    </source>
</reference>
<name>A0AAP2F1J3_LELAM</name>